<evidence type="ECO:0000256" key="1">
    <source>
        <dbReference type="SAM" id="MobiDB-lite"/>
    </source>
</evidence>
<evidence type="ECO:0000313" key="2">
    <source>
        <dbReference type="EMBL" id="WUG95253.1"/>
    </source>
</evidence>
<sequence>MRLRLRAAELCESLLLTLVRLLLPAQGRHRAAAPDRLPLPPPEPPRRRPYPEPLVMDTPLVRPYLHALEIYA</sequence>
<evidence type="ECO:0000313" key="3">
    <source>
        <dbReference type="Proteomes" id="UP001341259"/>
    </source>
</evidence>
<reference evidence="2 3" key="1">
    <citation type="submission" date="2022-10" db="EMBL/GenBank/DDBJ databases">
        <title>The complete genomes of actinobacterial strains from the NBC collection.</title>
        <authorList>
            <person name="Joergensen T.S."/>
            <person name="Alvarez Arevalo M."/>
            <person name="Sterndorff E.B."/>
            <person name="Faurdal D."/>
            <person name="Vuksanovic O."/>
            <person name="Mourched A.-S."/>
            <person name="Charusanti P."/>
            <person name="Shaw S."/>
            <person name="Blin K."/>
            <person name="Weber T."/>
        </authorList>
    </citation>
    <scope>NUCLEOTIDE SEQUENCE [LARGE SCALE GENOMIC DNA]</scope>
    <source>
        <strain evidence="2 3">NBC_00456</strain>
    </source>
</reference>
<dbReference type="EMBL" id="CP107906">
    <property type="protein sequence ID" value="WUG95253.1"/>
    <property type="molecule type" value="Genomic_DNA"/>
</dbReference>
<dbReference type="RefSeq" id="WP_328340472.1">
    <property type="nucleotide sequence ID" value="NZ_CP107906.1"/>
</dbReference>
<feature type="region of interest" description="Disordered" evidence="1">
    <location>
        <begin position="28"/>
        <end position="53"/>
    </location>
</feature>
<name>A0ABZ1NU21_STRVL</name>
<protein>
    <submittedName>
        <fullName evidence="2">Uncharacterized protein</fullName>
    </submittedName>
</protein>
<gene>
    <name evidence="2" type="ORF">OHB29_20595</name>
</gene>
<keyword evidence="3" id="KW-1185">Reference proteome</keyword>
<organism evidence="2 3">
    <name type="scientific">Streptomyces violaceus</name>
    <name type="common">Streptomyces venezuelae</name>
    <dbReference type="NCBI Taxonomy" id="1936"/>
    <lineage>
        <taxon>Bacteria</taxon>
        <taxon>Bacillati</taxon>
        <taxon>Actinomycetota</taxon>
        <taxon>Actinomycetes</taxon>
        <taxon>Kitasatosporales</taxon>
        <taxon>Streptomycetaceae</taxon>
        <taxon>Streptomyces</taxon>
    </lineage>
</organism>
<proteinExistence type="predicted"/>
<accession>A0ABZ1NU21</accession>
<dbReference type="Proteomes" id="UP001341259">
    <property type="component" value="Chromosome"/>
</dbReference>